<evidence type="ECO:0000313" key="4">
    <source>
        <dbReference type="WBParaSite" id="EN70_5141"/>
    </source>
</evidence>
<dbReference type="WBParaSite" id="EN70_5141">
    <property type="protein sequence ID" value="EN70_5141"/>
    <property type="gene ID" value="EN70_5141"/>
</dbReference>
<dbReference type="PANTHER" id="PTHR45739:SF12">
    <property type="entry name" value="CHONDROITIN SULFATE PROTEOGLYCAN 4-LIKE ISOFORM X2"/>
    <property type="match status" value="1"/>
</dbReference>
<name>A0A1I7VQF1_LOALO</name>
<proteinExistence type="predicted"/>
<feature type="region of interest" description="Disordered" evidence="1">
    <location>
        <begin position="160"/>
        <end position="197"/>
    </location>
</feature>
<dbReference type="PANTHER" id="PTHR45739">
    <property type="entry name" value="MATRIX PROTEIN, PUTATIVE-RELATED"/>
    <property type="match status" value="1"/>
</dbReference>
<evidence type="ECO:0000256" key="2">
    <source>
        <dbReference type="SAM" id="SignalP"/>
    </source>
</evidence>
<reference evidence="3" key="1">
    <citation type="submission" date="2012-04" db="EMBL/GenBank/DDBJ databases">
        <title>The Genome Sequence of Loa loa.</title>
        <authorList>
            <consortium name="The Broad Institute Genome Sequencing Platform"/>
            <consortium name="Broad Institute Genome Sequencing Center for Infectious Disease"/>
            <person name="Nutman T.B."/>
            <person name="Fink D.L."/>
            <person name="Russ C."/>
            <person name="Young S."/>
            <person name="Zeng Q."/>
            <person name="Gargeya S."/>
            <person name="Alvarado L."/>
            <person name="Berlin A."/>
            <person name="Chapman S.B."/>
            <person name="Chen Z."/>
            <person name="Freedman E."/>
            <person name="Gellesch M."/>
            <person name="Goldberg J."/>
            <person name="Griggs A."/>
            <person name="Gujja S."/>
            <person name="Heilman E.R."/>
            <person name="Heiman D."/>
            <person name="Howarth C."/>
            <person name="Mehta T."/>
            <person name="Neiman D."/>
            <person name="Pearson M."/>
            <person name="Roberts A."/>
            <person name="Saif S."/>
            <person name="Shea T."/>
            <person name="Shenoy N."/>
            <person name="Sisk P."/>
            <person name="Stolte C."/>
            <person name="Sykes S."/>
            <person name="White J."/>
            <person name="Yandava C."/>
            <person name="Haas B."/>
            <person name="Henn M.R."/>
            <person name="Nusbaum C."/>
            <person name="Birren B."/>
        </authorList>
    </citation>
    <scope>NUCLEOTIDE SEQUENCE [LARGE SCALE GENOMIC DNA]</scope>
</reference>
<protein>
    <submittedName>
        <fullName evidence="4">Cadherin domain-containing protein</fullName>
    </submittedName>
</protein>
<accession>A0A1I7VQF1</accession>
<dbReference type="STRING" id="7209.A0A1I7VQF1"/>
<reference evidence="4" key="2">
    <citation type="submission" date="2016-11" db="UniProtKB">
        <authorList>
            <consortium name="WormBaseParasite"/>
        </authorList>
    </citation>
    <scope>IDENTIFICATION</scope>
</reference>
<evidence type="ECO:0000256" key="1">
    <source>
        <dbReference type="SAM" id="MobiDB-lite"/>
    </source>
</evidence>
<feature type="compositionally biased region" description="Low complexity" evidence="1">
    <location>
        <begin position="165"/>
        <end position="175"/>
    </location>
</feature>
<keyword evidence="3" id="KW-1185">Reference proteome</keyword>
<dbReference type="Proteomes" id="UP000095285">
    <property type="component" value="Unassembled WGS sequence"/>
</dbReference>
<dbReference type="GO" id="GO:0009653">
    <property type="term" value="P:anatomical structure morphogenesis"/>
    <property type="evidence" value="ECO:0007669"/>
    <property type="project" value="TreeGrafter"/>
</dbReference>
<feature type="chain" id="PRO_5009310281" evidence="2">
    <location>
        <begin position="18"/>
        <end position="363"/>
    </location>
</feature>
<dbReference type="AlphaFoldDB" id="A0A1I7VQF1"/>
<sequence length="363" mass="40498">MAVLLSLPVSLLVSTLRLHITTRMALLATSEISDQSSNMISGNVNSDKYYFVMRLLSKNRNLTFFERNGNLFADSLLIGSLDNNAVNTLNIICSNDISLRITMNNNISKTMLSPSLCRRNSQLKVQIGGTEGNDEGFFDGCVGNVTIAAKVLLDRWCSSDEKSQQHQQQQQQQQQNDINEQSDGPRPPPHHMGLPHFTEPLILDEGTIAPIQKPPQHGQLLKYDQPINQFAISDITTNKIFYKHDDSETTVDSIGLETVINSPEMVASKRNMIYNIPIRINPVNDAPELKSGIDSKTLWITGDSKLTLDNRAISLWDADNDPETVFVSVIAADGVQLEDSGRKKIQKFTQGDFLNNDLSYQFD</sequence>
<keyword evidence="2" id="KW-0732">Signal</keyword>
<dbReference type="InterPro" id="IPR051561">
    <property type="entry name" value="FRAS1_ECM"/>
</dbReference>
<feature type="signal peptide" evidence="2">
    <location>
        <begin position="1"/>
        <end position="17"/>
    </location>
</feature>
<organism evidence="3 4">
    <name type="scientific">Loa loa</name>
    <name type="common">Eye worm</name>
    <name type="synonym">Filaria loa</name>
    <dbReference type="NCBI Taxonomy" id="7209"/>
    <lineage>
        <taxon>Eukaryota</taxon>
        <taxon>Metazoa</taxon>
        <taxon>Ecdysozoa</taxon>
        <taxon>Nematoda</taxon>
        <taxon>Chromadorea</taxon>
        <taxon>Rhabditida</taxon>
        <taxon>Spirurina</taxon>
        <taxon>Spiruromorpha</taxon>
        <taxon>Filarioidea</taxon>
        <taxon>Onchocercidae</taxon>
        <taxon>Loa</taxon>
    </lineage>
</organism>
<evidence type="ECO:0000313" key="3">
    <source>
        <dbReference type="Proteomes" id="UP000095285"/>
    </source>
</evidence>